<feature type="region of interest" description="Disordered" evidence="1">
    <location>
        <begin position="379"/>
        <end position="422"/>
    </location>
</feature>
<feature type="compositionally biased region" description="Polar residues" evidence="1">
    <location>
        <begin position="939"/>
        <end position="949"/>
    </location>
</feature>
<feature type="compositionally biased region" description="Low complexity" evidence="1">
    <location>
        <begin position="884"/>
        <end position="929"/>
    </location>
</feature>
<dbReference type="HOGENOM" id="CLU_007953_0_0_1"/>
<feature type="compositionally biased region" description="Polar residues" evidence="1">
    <location>
        <begin position="754"/>
        <end position="765"/>
    </location>
</feature>
<feature type="region of interest" description="Disordered" evidence="1">
    <location>
        <begin position="531"/>
        <end position="561"/>
    </location>
</feature>
<feature type="region of interest" description="Disordered" evidence="1">
    <location>
        <begin position="575"/>
        <end position="633"/>
    </location>
</feature>
<feature type="compositionally biased region" description="Low complexity" evidence="1">
    <location>
        <begin position="542"/>
        <end position="561"/>
    </location>
</feature>
<feature type="compositionally biased region" description="Polar residues" evidence="1">
    <location>
        <begin position="1"/>
        <end position="20"/>
    </location>
</feature>
<feature type="compositionally biased region" description="Basic and acidic residues" evidence="1">
    <location>
        <begin position="194"/>
        <end position="219"/>
    </location>
</feature>
<sequence>MSLDPPSNTSFSHRTQSVASMQDIMEEHGGVKDSMSISRDPSMSPGRQLRVRSSLTPQPSGSDFDLVVPPPRERDPSQPPPLATLMSQPTFVKPPPNLQKSDVAETAKQLTLGSLVDAQRSAHPTSRHSSILFGTSSATDVSARPVWPTNAAEKALHELEVYKTPLLPTRLRASGTIPDMFFSKKSHPITLMTDDREEKPRLGMKGKVKERGKKKDKETPNGSKPYAGEGGMKKLLARRRMEEEQAKEKEKMEAMLDQNTGEERRKRAAEEKEKERVSELQVPPPSPPRNTLQPETIRGRETSSLRVGRTKTGRNHIERPVSRRMKKFSAVFEDEDEEMDDGRAAEHKMLEEAAKKAPVFEIPPGFTFPKDVTITHDATSAKEPPISSLPFSLTKSTITTSSTPLSGEPVAKSEAVSEPSVPVPTLPAATITPPVFLSPPTPKNGAAAASAPAAVTLEPVTSKIAPPAAAPSSIPNFFANSSLLSKPTSAAAAAPLSFSVTPSQTTQVTQIVTVGEQKPDFEEPVIIEQPMSAPTVPPSVPSAPLSSTSSGTSMFGAPSTSTAPPAVPLFGATTTTETAVSSSGPLVPSAAPKEPEAGASPKPALSPFTFDAPKPAQASLPAPTEPPVAAEAAAGTSAAQLAAPFSFNLGAPAKPATTAEVPKSTFSFGPPTATATPAGPGELQAAKPPFSGQSSAAPTFSFGQGTENAKEDKPTSGPFSFVLTPAQPTAETKAAPTPTTSAPTFTFSPSSGSNAADVSSKPFSFTPTTPVRPATPPKVELEVNMDESPTREMNPNSSGKAPERPTLNLFAPPNTSGSALFAQSPATPAPPFSFGTSTVNPFAKDAKADEKPKPSFGFGQTTSTGFGQKAPESPTVSSPAPFMFSQPSPSAAPTSPFTFGAPSSMPFSQASAAAPSAPASPSAFNRPASTPAFTFGPSAATQPSASSFVFGSGSQPASPANNNANLPSGSTGSTFMFNPPSGATPAPPNPFNTPSSTAPPTAGGGSLFTIGSAPPPEAGGRQIKKLPRRGGARR</sequence>
<feature type="region of interest" description="Disordered" evidence="1">
    <location>
        <begin position="194"/>
        <end position="321"/>
    </location>
</feature>
<reference evidence="2 3" key="1">
    <citation type="submission" date="2014-04" db="EMBL/GenBank/DDBJ databases">
        <authorList>
            <consortium name="DOE Joint Genome Institute"/>
            <person name="Kuo A."/>
            <person name="Kohler A."/>
            <person name="Costa M.D."/>
            <person name="Nagy L.G."/>
            <person name="Floudas D."/>
            <person name="Copeland A."/>
            <person name="Barry K.W."/>
            <person name="Cichocki N."/>
            <person name="Veneault-Fourrey C."/>
            <person name="LaButti K."/>
            <person name="Lindquist E.A."/>
            <person name="Lipzen A."/>
            <person name="Lundell T."/>
            <person name="Morin E."/>
            <person name="Murat C."/>
            <person name="Sun H."/>
            <person name="Tunlid A."/>
            <person name="Henrissat B."/>
            <person name="Grigoriev I.V."/>
            <person name="Hibbett D.S."/>
            <person name="Martin F."/>
            <person name="Nordberg H.P."/>
            <person name="Cantor M.N."/>
            <person name="Hua S.X."/>
        </authorList>
    </citation>
    <scope>NUCLEOTIDE SEQUENCE [LARGE SCALE GENOMIC DNA]</scope>
    <source>
        <strain evidence="2 3">441</strain>
    </source>
</reference>
<proteinExistence type="predicted"/>
<feature type="compositionally biased region" description="Low complexity" evidence="1">
    <location>
        <begin position="669"/>
        <end position="681"/>
    </location>
</feature>
<dbReference type="EMBL" id="KN833808">
    <property type="protein sequence ID" value="KIK18319.1"/>
    <property type="molecule type" value="Genomic_DNA"/>
</dbReference>
<feature type="compositionally biased region" description="Low complexity" evidence="1">
    <location>
        <begin position="952"/>
        <end position="970"/>
    </location>
</feature>
<evidence type="ECO:0000313" key="3">
    <source>
        <dbReference type="Proteomes" id="UP000054018"/>
    </source>
</evidence>
<feature type="compositionally biased region" description="Low complexity" evidence="1">
    <location>
        <begin position="854"/>
        <end position="868"/>
    </location>
</feature>
<evidence type="ECO:0000256" key="1">
    <source>
        <dbReference type="SAM" id="MobiDB-lite"/>
    </source>
</evidence>
<accession>A0A0C9YWI3</accession>
<protein>
    <submittedName>
        <fullName evidence="2">Uncharacterized protein</fullName>
    </submittedName>
</protein>
<evidence type="ECO:0000313" key="2">
    <source>
        <dbReference type="EMBL" id="KIK18319.1"/>
    </source>
</evidence>
<feature type="region of interest" description="Disordered" evidence="1">
    <location>
        <begin position="648"/>
        <end position="1034"/>
    </location>
</feature>
<feature type="compositionally biased region" description="Polar residues" evidence="1">
    <location>
        <begin position="51"/>
        <end position="61"/>
    </location>
</feature>
<name>A0A0C9YWI3_9AGAM</name>
<feature type="compositionally biased region" description="Low complexity" evidence="1">
    <location>
        <begin position="992"/>
        <end position="1001"/>
    </location>
</feature>
<keyword evidence="3" id="KW-1185">Reference proteome</keyword>
<feature type="compositionally biased region" description="Polar residues" evidence="1">
    <location>
        <begin position="691"/>
        <end position="707"/>
    </location>
</feature>
<feature type="compositionally biased region" description="Low complexity" evidence="1">
    <location>
        <begin position="724"/>
        <end position="753"/>
    </location>
</feature>
<feature type="compositionally biased region" description="Basic and acidic residues" evidence="1">
    <location>
        <begin position="261"/>
        <end position="278"/>
    </location>
</feature>
<dbReference type="OrthoDB" id="3230904at2759"/>
<organism evidence="2 3">
    <name type="scientific">Pisolithus microcarpus 441</name>
    <dbReference type="NCBI Taxonomy" id="765257"/>
    <lineage>
        <taxon>Eukaryota</taxon>
        <taxon>Fungi</taxon>
        <taxon>Dikarya</taxon>
        <taxon>Basidiomycota</taxon>
        <taxon>Agaricomycotina</taxon>
        <taxon>Agaricomycetes</taxon>
        <taxon>Agaricomycetidae</taxon>
        <taxon>Boletales</taxon>
        <taxon>Sclerodermatineae</taxon>
        <taxon>Pisolithaceae</taxon>
        <taxon>Pisolithus</taxon>
    </lineage>
</organism>
<dbReference type="AlphaFoldDB" id="A0A0C9YWI3"/>
<feature type="compositionally biased region" description="Basic residues" evidence="1">
    <location>
        <begin position="1022"/>
        <end position="1034"/>
    </location>
</feature>
<reference evidence="3" key="2">
    <citation type="submission" date="2015-01" db="EMBL/GenBank/DDBJ databases">
        <title>Evolutionary Origins and Diversification of the Mycorrhizal Mutualists.</title>
        <authorList>
            <consortium name="DOE Joint Genome Institute"/>
            <consortium name="Mycorrhizal Genomics Consortium"/>
            <person name="Kohler A."/>
            <person name="Kuo A."/>
            <person name="Nagy L.G."/>
            <person name="Floudas D."/>
            <person name="Copeland A."/>
            <person name="Barry K.W."/>
            <person name="Cichocki N."/>
            <person name="Veneault-Fourrey C."/>
            <person name="LaButti K."/>
            <person name="Lindquist E.A."/>
            <person name="Lipzen A."/>
            <person name="Lundell T."/>
            <person name="Morin E."/>
            <person name="Murat C."/>
            <person name="Riley R."/>
            <person name="Ohm R."/>
            <person name="Sun H."/>
            <person name="Tunlid A."/>
            <person name="Henrissat B."/>
            <person name="Grigoriev I.V."/>
            <person name="Hibbett D.S."/>
            <person name="Martin F."/>
        </authorList>
    </citation>
    <scope>NUCLEOTIDE SEQUENCE [LARGE SCALE GENOMIC DNA]</scope>
    <source>
        <strain evidence="3">441</strain>
    </source>
</reference>
<dbReference type="Proteomes" id="UP000054018">
    <property type="component" value="Unassembled WGS sequence"/>
</dbReference>
<feature type="region of interest" description="Disordered" evidence="1">
    <location>
        <begin position="1"/>
        <end position="102"/>
    </location>
</feature>
<gene>
    <name evidence="2" type="ORF">PISMIDRAFT_684376</name>
</gene>
<feature type="compositionally biased region" description="Low complexity" evidence="1">
    <location>
        <begin position="392"/>
        <end position="406"/>
    </location>
</feature>
<feature type="compositionally biased region" description="Basic and acidic residues" evidence="1">
    <location>
        <begin position="239"/>
        <end position="254"/>
    </location>
</feature>
<feature type="compositionally biased region" description="Basic and acidic residues" evidence="1">
    <location>
        <begin position="844"/>
        <end position="853"/>
    </location>
</feature>
<dbReference type="STRING" id="765257.A0A0C9YWI3"/>